<proteinExistence type="predicted"/>
<name>A0A510HNK7_9ACTN</name>
<keyword evidence="2" id="KW-1133">Transmembrane helix</keyword>
<keyword evidence="4" id="KW-1185">Reference proteome</keyword>
<dbReference type="Proteomes" id="UP000318065">
    <property type="component" value="Chromosome"/>
</dbReference>
<keyword evidence="2" id="KW-0472">Membrane</keyword>
<reference evidence="3" key="1">
    <citation type="journal article" date="2019" name="Microbiol. Resour. Announc.">
        <title>Complete Genome Sequence of Rubrobacter xylanophilus Strain AA3-22, Isolated from Arima Onsen in Japan.</title>
        <authorList>
            <person name="Tomariguchi N."/>
            <person name="Miyazaki K."/>
        </authorList>
    </citation>
    <scope>NUCLEOTIDE SEQUENCE [LARGE SCALE GENOMIC DNA]</scope>
    <source>
        <strain evidence="3">AA3-22</strain>
    </source>
</reference>
<feature type="transmembrane region" description="Helical" evidence="2">
    <location>
        <begin position="111"/>
        <end position="135"/>
    </location>
</feature>
<feature type="region of interest" description="Disordered" evidence="1">
    <location>
        <begin position="1"/>
        <end position="33"/>
    </location>
</feature>
<dbReference type="AlphaFoldDB" id="A0A510HNK7"/>
<evidence type="ECO:0000256" key="2">
    <source>
        <dbReference type="SAM" id="Phobius"/>
    </source>
</evidence>
<dbReference type="RefSeq" id="WP_143528195.1">
    <property type="nucleotide sequence ID" value="NZ_AP019791.1"/>
</dbReference>
<evidence type="ECO:0000313" key="4">
    <source>
        <dbReference type="Proteomes" id="UP000318065"/>
    </source>
</evidence>
<accession>A0A510HNK7</accession>
<evidence type="ECO:0000313" key="3">
    <source>
        <dbReference type="EMBL" id="BBL80157.1"/>
    </source>
</evidence>
<feature type="transmembrane region" description="Helical" evidence="2">
    <location>
        <begin position="67"/>
        <end position="90"/>
    </location>
</feature>
<dbReference type="EMBL" id="AP019791">
    <property type="protein sequence ID" value="BBL80157.1"/>
    <property type="molecule type" value="Genomic_DNA"/>
</dbReference>
<evidence type="ECO:0000256" key="1">
    <source>
        <dbReference type="SAM" id="MobiDB-lite"/>
    </source>
</evidence>
<protein>
    <recommendedName>
        <fullName evidence="5">TIGR02611 family protein</fullName>
    </recommendedName>
</protein>
<evidence type="ECO:0008006" key="5">
    <source>
        <dbReference type="Google" id="ProtNLM"/>
    </source>
</evidence>
<sequence>MLVERAKASWRTFRQSPPGQRFQERYRRRQRKHRGPLDPARIFYVSAGGTLALASALLGWAPGLGWVTFFIGLALVAGELRPVAVFLDWLELRLRRVARRMRSFWESSPNAVRVLIFAAALAGAAALGYGAYYLLFGSPEPLLASPF</sequence>
<gene>
    <name evidence="3" type="ORF">RxyAA322_20110</name>
</gene>
<feature type="transmembrane region" description="Helical" evidence="2">
    <location>
        <begin position="42"/>
        <end position="61"/>
    </location>
</feature>
<organism evidence="3 4">
    <name type="scientific">Rubrobacter xylanophilus</name>
    <dbReference type="NCBI Taxonomy" id="49319"/>
    <lineage>
        <taxon>Bacteria</taxon>
        <taxon>Bacillati</taxon>
        <taxon>Actinomycetota</taxon>
        <taxon>Rubrobacteria</taxon>
        <taxon>Rubrobacterales</taxon>
        <taxon>Rubrobacteraceae</taxon>
        <taxon>Rubrobacter</taxon>
    </lineage>
</organism>
<keyword evidence="2" id="KW-0812">Transmembrane</keyword>